<dbReference type="PANTHER" id="PTHR46600">
    <property type="entry name" value="THAP DOMAIN-CONTAINING"/>
    <property type="match status" value="1"/>
</dbReference>
<dbReference type="PROSITE" id="PS50950">
    <property type="entry name" value="ZF_THAP"/>
    <property type="match status" value="1"/>
</dbReference>
<reference evidence="9" key="1">
    <citation type="submission" date="2023-01" db="EMBL/GenBank/DDBJ databases">
        <title>Key to firefly adult light organ development and bioluminescence: homeobox transcription factors regulate luciferase expression and transportation to peroxisome.</title>
        <authorList>
            <person name="Fu X."/>
        </authorList>
    </citation>
    <scope>NUCLEOTIDE SEQUENCE [LARGE SCALE GENOMIC DNA]</scope>
</reference>
<keyword evidence="4 5" id="KW-0238">DNA-binding</keyword>
<keyword evidence="3" id="KW-0862">Zinc</keyword>
<dbReference type="SUPFAM" id="SSF57716">
    <property type="entry name" value="Glucocorticoid receptor-like (DNA-binding domain)"/>
    <property type="match status" value="1"/>
</dbReference>
<sequence length="170" mass="19309">MSGLRYRKYCCVKNCKNNSKNNPSIRFFRMPADAIRCQNWLKNSGRVDLTKKDGNYCHKQVRMYSSHFENRMVSSLLKNRLKRNAAVPTLFESIPVEDSVPQQDCLSESMQQTNQSVDTSRFTIESETGSFIIEVQPSCSYYSSDLATTPVKSSKDVFSQTSSASTANTR</sequence>
<evidence type="ECO:0000313" key="8">
    <source>
        <dbReference type="EMBL" id="KAK4884919.1"/>
    </source>
</evidence>
<keyword evidence="2 5" id="KW-0863">Zinc-finger</keyword>
<feature type="region of interest" description="Disordered" evidence="6">
    <location>
        <begin position="150"/>
        <end position="170"/>
    </location>
</feature>
<gene>
    <name evidence="8" type="ORF">RN001_001190</name>
</gene>
<dbReference type="Proteomes" id="UP001353858">
    <property type="component" value="Unassembled WGS sequence"/>
</dbReference>
<evidence type="ECO:0000256" key="3">
    <source>
        <dbReference type="ARBA" id="ARBA00022833"/>
    </source>
</evidence>
<name>A0AAN7PFS7_9COLE</name>
<dbReference type="GO" id="GO:0043565">
    <property type="term" value="F:sequence-specific DNA binding"/>
    <property type="evidence" value="ECO:0007669"/>
    <property type="project" value="InterPro"/>
</dbReference>
<protein>
    <recommendedName>
        <fullName evidence="7">THAP-type domain-containing protein</fullName>
    </recommendedName>
</protein>
<proteinExistence type="predicted"/>
<dbReference type="InterPro" id="IPR006612">
    <property type="entry name" value="THAP_Znf"/>
</dbReference>
<dbReference type="InterPro" id="IPR026516">
    <property type="entry name" value="THAP1/10"/>
</dbReference>
<evidence type="ECO:0000256" key="4">
    <source>
        <dbReference type="ARBA" id="ARBA00023125"/>
    </source>
</evidence>
<evidence type="ECO:0000313" key="9">
    <source>
        <dbReference type="Proteomes" id="UP001353858"/>
    </source>
</evidence>
<evidence type="ECO:0000256" key="5">
    <source>
        <dbReference type="PROSITE-ProRule" id="PRU00309"/>
    </source>
</evidence>
<dbReference type="PANTHER" id="PTHR46600:SF11">
    <property type="entry name" value="THAP DOMAIN-CONTAINING PROTEIN 10"/>
    <property type="match status" value="1"/>
</dbReference>
<keyword evidence="1" id="KW-0479">Metal-binding</keyword>
<dbReference type="AlphaFoldDB" id="A0AAN7PFS7"/>
<evidence type="ECO:0000256" key="2">
    <source>
        <dbReference type="ARBA" id="ARBA00022771"/>
    </source>
</evidence>
<comment type="caution">
    <text evidence="8">The sequence shown here is derived from an EMBL/GenBank/DDBJ whole genome shotgun (WGS) entry which is preliminary data.</text>
</comment>
<dbReference type="EMBL" id="JARPUR010000001">
    <property type="protein sequence ID" value="KAK4884919.1"/>
    <property type="molecule type" value="Genomic_DNA"/>
</dbReference>
<dbReference type="GO" id="GO:0008270">
    <property type="term" value="F:zinc ion binding"/>
    <property type="evidence" value="ECO:0007669"/>
    <property type="project" value="UniProtKB-KW"/>
</dbReference>
<evidence type="ECO:0000256" key="6">
    <source>
        <dbReference type="SAM" id="MobiDB-lite"/>
    </source>
</evidence>
<dbReference type="SMART" id="SM00980">
    <property type="entry name" value="THAP"/>
    <property type="match status" value="1"/>
</dbReference>
<organism evidence="8 9">
    <name type="scientific">Aquatica leii</name>
    <dbReference type="NCBI Taxonomy" id="1421715"/>
    <lineage>
        <taxon>Eukaryota</taxon>
        <taxon>Metazoa</taxon>
        <taxon>Ecdysozoa</taxon>
        <taxon>Arthropoda</taxon>
        <taxon>Hexapoda</taxon>
        <taxon>Insecta</taxon>
        <taxon>Pterygota</taxon>
        <taxon>Neoptera</taxon>
        <taxon>Endopterygota</taxon>
        <taxon>Coleoptera</taxon>
        <taxon>Polyphaga</taxon>
        <taxon>Elateriformia</taxon>
        <taxon>Elateroidea</taxon>
        <taxon>Lampyridae</taxon>
        <taxon>Luciolinae</taxon>
        <taxon>Aquatica</taxon>
    </lineage>
</organism>
<feature type="domain" description="THAP-type" evidence="7">
    <location>
        <begin position="6"/>
        <end position="91"/>
    </location>
</feature>
<accession>A0AAN7PFS7</accession>
<dbReference type="Pfam" id="PF05485">
    <property type="entry name" value="THAP"/>
    <property type="match status" value="1"/>
</dbReference>
<keyword evidence="9" id="KW-1185">Reference proteome</keyword>
<evidence type="ECO:0000259" key="7">
    <source>
        <dbReference type="PROSITE" id="PS50950"/>
    </source>
</evidence>
<evidence type="ECO:0000256" key="1">
    <source>
        <dbReference type="ARBA" id="ARBA00022723"/>
    </source>
</evidence>